<dbReference type="RefSeq" id="WP_117710910.1">
    <property type="nucleotide sequence ID" value="NZ_JAKKXU010000015.1"/>
</dbReference>
<evidence type="ECO:0000313" key="3">
    <source>
        <dbReference type="Proteomes" id="UP000261003"/>
    </source>
</evidence>
<organism evidence="2 3">
    <name type="scientific">Phocaeicola vulgatus</name>
    <name type="common">Bacteroides vulgatus</name>
    <dbReference type="NCBI Taxonomy" id="821"/>
    <lineage>
        <taxon>Bacteria</taxon>
        <taxon>Pseudomonadati</taxon>
        <taxon>Bacteroidota</taxon>
        <taxon>Bacteroidia</taxon>
        <taxon>Bacteroidales</taxon>
        <taxon>Bacteroidaceae</taxon>
        <taxon>Phocaeicola</taxon>
    </lineage>
</organism>
<protein>
    <submittedName>
        <fullName evidence="2">Uncharacterized protein</fullName>
    </submittedName>
</protein>
<name>A0A3E4W781_PHOVU</name>
<dbReference type="Proteomes" id="UP000261003">
    <property type="component" value="Unassembled WGS sequence"/>
</dbReference>
<dbReference type="EMBL" id="QSTG01000060">
    <property type="protein sequence ID" value="RGM38088.1"/>
    <property type="molecule type" value="Genomic_DNA"/>
</dbReference>
<reference evidence="2 3" key="1">
    <citation type="submission" date="2018-08" db="EMBL/GenBank/DDBJ databases">
        <title>A genome reference for cultivated species of the human gut microbiota.</title>
        <authorList>
            <person name="Zou Y."/>
            <person name="Xue W."/>
            <person name="Luo G."/>
        </authorList>
    </citation>
    <scope>NUCLEOTIDE SEQUENCE [LARGE SCALE GENOMIC DNA]</scope>
    <source>
        <strain evidence="2 3">OM08-13BH</strain>
    </source>
</reference>
<feature type="transmembrane region" description="Helical" evidence="1">
    <location>
        <begin position="193"/>
        <end position="212"/>
    </location>
</feature>
<evidence type="ECO:0000256" key="1">
    <source>
        <dbReference type="SAM" id="Phobius"/>
    </source>
</evidence>
<accession>A0A3E4W781</accession>
<keyword evidence="1" id="KW-0812">Transmembrane</keyword>
<comment type="caution">
    <text evidence="2">The sequence shown here is derived from an EMBL/GenBank/DDBJ whole genome shotgun (WGS) entry which is preliminary data.</text>
</comment>
<feature type="transmembrane region" description="Helical" evidence="1">
    <location>
        <begin position="14"/>
        <end position="35"/>
    </location>
</feature>
<keyword evidence="1" id="KW-0472">Membrane</keyword>
<feature type="transmembrane region" description="Helical" evidence="1">
    <location>
        <begin position="153"/>
        <end position="173"/>
    </location>
</feature>
<keyword evidence="1" id="KW-1133">Transmembrane helix</keyword>
<sequence length="216" mass="25518">MWQDFKDFITIDNLHIFCFWFLIILTVVGLIEIIYQIRNAVRKINIADEYIKHIDIIQKHVAKRLHARKQYGFVDTKDLIEIAESLHFVEVNSDDAINSIAADHYISDPIYSLYSMLYHERWDDRDAATYCHQIFVDYEKGRKKLQKVLKQNFAILFVPLTKLYRGFCVLFRLLTFPFKRLFDNFDKSGKWEASIAAIAEIFALVNAVIEFVKHTS</sequence>
<proteinExistence type="predicted"/>
<evidence type="ECO:0000313" key="2">
    <source>
        <dbReference type="EMBL" id="RGM38088.1"/>
    </source>
</evidence>
<gene>
    <name evidence="2" type="ORF">DXC16_21980</name>
</gene>
<dbReference type="AlphaFoldDB" id="A0A3E4W781"/>